<accession>A0AAD6D8E8</accession>
<dbReference type="Pfam" id="PF12796">
    <property type="entry name" value="Ank_2"/>
    <property type="match status" value="1"/>
</dbReference>
<dbReference type="InterPro" id="IPR002347">
    <property type="entry name" value="SDR_fam"/>
</dbReference>
<sequence>MMGANEDAEFFALRNLSGKTAIETGGSNGIGSETIRLLNSQGANTLIADLECTRPDAEALIQSLQHPKSAFFGGVNILVWEEMKLLFAQCIQRFGKVDIVVANAGIMESQKLFDMGNVDEQGDLRESAEGFRVIDVNLKGTVNTLTLALYHMQHNQLTSTSGRRGTAILVTSTSGYFGSTGVGAYIASKHEITGLLRGAQEVGQELGISINAVAPSFTPTPTFKALGEKWKKSGLKPNTLDSVATAIALACTRDETGKCYLVAGGKSVEVEESRKSLVPQWLGLEIAELLQSANKAFESDGYPLPGEMSDYALQLLLADSRVDVNLADSLGWTPLQAAVLEGNHIAAQMLVRHAAIDINYQTSHHDAPLLLSVKRLNGQQSVLTVDSFLLHSELDVNISDSNGRSALWHAVNRGHYDLVKLLLRQSDLRLNDPDRYGVTSLARAAERPVLSMLELLLEQRHLCINSQSTHILPPLWSACRAGNSPRREGTPSSEVSSGQSKRPYWNHAAPSSCLFEPSIHGISATPTKKHGRYQRSWSSAMDCHLLCGL</sequence>
<dbReference type="AlphaFoldDB" id="A0AAD6D8E8"/>
<dbReference type="PANTHER" id="PTHR43180">
    <property type="entry name" value="3-OXOACYL-(ACYL-CARRIER-PROTEIN) REDUCTASE (AFU_ORTHOLOGUE AFUA_6G11210)"/>
    <property type="match status" value="1"/>
</dbReference>
<dbReference type="InterPro" id="IPR002110">
    <property type="entry name" value="Ankyrin_rpt"/>
</dbReference>
<feature type="region of interest" description="Disordered" evidence="3">
    <location>
        <begin position="482"/>
        <end position="504"/>
    </location>
</feature>
<gene>
    <name evidence="4" type="ORF">N7494_000532</name>
</gene>
<dbReference type="SUPFAM" id="SSF51735">
    <property type="entry name" value="NAD(P)-binding Rossmann-fold domains"/>
    <property type="match status" value="1"/>
</dbReference>
<dbReference type="InterPro" id="IPR036291">
    <property type="entry name" value="NAD(P)-bd_dom_sf"/>
</dbReference>
<dbReference type="Gene3D" id="1.25.40.20">
    <property type="entry name" value="Ankyrin repeat-containing domain"/>
    <property type="match status" value="2"/>
</dbReference>
<dbReference type="SMART" id="SM00248">
    <property type="entry name" value="ANK"/>
    <property type="match status" value="3"/>
</dbReference>
<evidence type="ECO:0000256" key="2">
    <source>
        <dbReference type="ARBA" id="ARBA00023002"/>
    </source>
</evidence>
<dbReference type="PRINTS" id="PR00081">
    <property type="entry name" value="GDHRDH"/>
</dbReference>
<dbReference type="Pfam" id="PF13637">
    <property type="entry name" value="Ank_4"/>
    <property type="match status" value="1"/>
</dbReference>
<dbReference type="Proteomes" id="UP001220324">
    <property type="component" value="Unassembled WGS sequence"/>
</dbReference>
<keyword evidence="2" id="KW-0560">Oxidoreductase</keyword>
<dbReference type="EMBL" id="JAQIZZ010000001">
    <property type="protein sequence ID" value="KAJ5556617.1"/>
    <property type="molecule type" value="Genomic_DNA"/>
</dbReference>
<evidence type="ECO:0000313" key="4">
    <source>
        <dbReference type="EMBL" id="KAJ5556617.1"/>
    </source>
</evidence>
<dbReference type="PANTHER" id="PTHR43180:SF63">
    <property type="entry name" value="DEHYDROGENASE_REDUCTASE FAMILY PROTEIN, PUTATIVE (AFU_ORTHOLOGUE AFUA_6G03520)-RELATED"/>
    <property type="match status" value="1"/>
</dbReference>
<evidence type="ECO:0000256" key="1">
    <source>
        <dbReference type="ARBA" id="ARBA00006484"/>
    </source>
</evidence>
<dbReference type="InterPro" id="IPR036770">
    <property type="entry name" value="Ankyrin_rpt-contain_sf"/>
</dbReference>
<protein>
    <submittedName>
        <fullName evidence="4">Short chain dehydrogenase/reductase</fullName>
    </submittedName>
</protein>
<dbReference type="Gene3D" id="3.40.50.720">
    <property type="entry name" value="NAD(P)-binding Rossmann-like Domain"/>
    <property type="match status" value="1"/>
</dbReference>
<comment type="similarity">
    <text evidence="1">Belongs to the short-chain dehydrogenases/reductases (SDR) family.</text>
</comment>
<name>A0AAD6D8E8_9EURO</name>
<feature type="compositionally biased region" description="Polar residues" evidence="3">
    <location>
        <begin position="490"/>
        <end position="500"/>
    </location>
</feature>
<dbReference type="SUPFAM" id="SSF48403">
    <property type="entry name" value="Ankyrin repeat"/>
    <property type="match status" value="1"/>
</dbReference>
<comment type="caution">
    <text evidence="4">The sequence shown here is derived from an EMBL/GenBank/DDBJ whole genome shotgun (WGS) entry which is preliminary data.</text>
</comment>
<dbReference type="Pfam" id="PF00106">
    <property type="entry name" value="adh_short"/>
    <property type="match status" value="1"/>
</dbReference>
<evidence type="ECO:0000313" key="5">
    <source>
        <dbReference type="Proteomes" id="UP001220324"/>
    </source>
</evidence>
<keyword evidence="5" id="KW-1185">Reference proteome</keyword>
<reference evidence="4 5" key="1">
    <citation type="journal article" date="2023" name="IMA Fungus">
        <title>Comparative genomic study of the Penicillium genus elucidates a diverse pangenome and 15 lateral gene transfer events.</title>
        <authorList>
            <person name="Petersen C."/>
            <person name="Sorensen T."/>
            <person name="Nielsen M.R."/>
            <person name="Sondergaard T.E."/>
            <person name="Sorensen J.L."/>
            <person name="Fitzpatrick D.A."/>
            <person name="Frisvad J.C."/>
            <person name="Nielsen K.L."/>
        </authorList>
    </citation>
    <scope>NUCLEOTIDE SEQUENCE [LARGE SCALE GENOMIC DNA]</scope>
    <source>
        <strain evidence="4 5">IBT 35679</strain>
    </source>
</reference>
<organism evidence="4 5">
    <name type="scientific">Penicillium frequentans</name>
    <dbReference type="NCBI Taxonomy" id="3151616"/>
    <lineage>
        <taxon>Eukaryota</taxon>
        <taxon>Fungi</taxon>
        <taxon>Dikarya</taxon>
        <taxon>Ascomycota</taxon>
        <taxon>Pezizomycotina</taxon>
        <taxon>Eurotiomycetes</taxon>
        <taxon>Eurotiomycetidae</taxon>
        <taxon>Eurotiales</taxon>
        <taxon>Aspergillaceae</taxon>
        <taxon>Penicillium</taxon>
    </lineage>
</organism>
<evidence type="ECO:0000256" key="3">
    <source>
        <dbReference type="SAM" id="MobiDB-lite"/>
    </source>
</evidence>
<proteinExistence type="inferred from homology"/>
<dbReference type="GO" id="GO:0016491">
    <property type="term" value="F:oxidoreductase activity"/>
    <property type="evidence" value="ECO:0007669"/>
    <property type="project" value="UniProtKB-KW"/>
</dbReference>